<dbReference type="Proteomes" id="UP001360953">
    <property type="component" value="Unassembled WGS sequence"/>
</dbReference>
<organism evidence="1 2">
    <name type="scientific">Phyllosticta citribraziliensis</name>
    <dbReference type="NCBI Taxonomy" id="989973"/>
    <lineage>
        <taxon>Eukaryota</taxon>
        <taxon>Fungi</taxon>
        <taxon>Dikarya</taxon>
        <taxon>Ascomycota</taxon>
        <taxon>Pezizomycotina</taxon>
        <taxon>Dothideomycetes</taxon>
        <taxon>Dothideomycetes incertae sedis</taxon>
        <taxon>Botryosphaeriales</taxon>
        <taxon>Phyllostictaceae</taxon>
        <taxon>Phyllosticta</taxon>
    </lineage>
</organism>
<dbReference type="EMBL" id="JBBPEH010000013">
    <property type="protein sequence ID" value="KAK7530988.1"/>
    <property type="molecule type" value="Genomic_DNA"/>
</dbReference>
<name>A0ABR1L8M0_9PEZI</name>
<reference evidence="1 2" key="1">
    <citation type="submission" date="2024-04" db="EMBL/GenBank/DDBJ databases">
        <title>Phyllosticta paracitricarpa is synonymous to the EU quarantine fungus P. citricarpa based on phylogenomic analyses.</title>
        <authorList>
            <consortium name="Lawrence Berkeley National Laboratory"/>
            <person name="Van ingen-buijs V.A."/>
            <person name="Van westerhoven A.C."/>
            <person name="Haridas S."/>
            <person name="Skiadas P."/>
            <person name="Martin F."/>
            <person name="Groenewald J.Z."/>
            <person name="Crous P.W."/>
            <person name="Seidl M.F."/>
        </authorList>
    </citation>
    <scope>NUCLEOTIDE SEQUENCE [LARGE SCALE GENOMIC DNA]</scope>
    <source>
        <strain evidence="1 2">CPC 17464</strain>
    </source>
</reference>
<sequence>MNPAGERAGHVSEEAILAGEYAGHVSEEAILAGEYAGHVSEEAILAGEYAGHVSEKAILAGEYDSRYEWLSHPLASMIPAGEIAIPASEIHRPLLNTSWGAHEQLGILDSTLGQVLSIPDVRMRDSPS</sequence>
<evidence type="ECO:0000313" key="2">
    <source>
        <dbReference type="Proteomes" id="UP001360953"/>
    </source>
</evidence>
<evidence type="ECO:0000313" key="1">
    <source>
        <dbReference type="EMBL" id="KAK7530988.1"/>
    </source>
</evidence>
<comment type="caution">
    <text evidence="1">The sequence shown here is derived from an EMBL/GenBank/DDBJ whole genome shotgun (WGS) entry which is preliminary data.</text>
</comment>
<dbReference type="RefSeq" id="XP_066651061.1">
    <property type="nucleotide sequence ID" value="XM_066803852.1"/>
</dbReference>
<accession>A0ABR1L8M0</accession>
<keyword evidence="2" id="KW-1185">Reference proteome</keyword>
<dbReference type="GeneID" id="92036758"/>
<protein>
    <submittedName>
        <fullName evidence="1">Uncharacterized protein</fullName>
    </submittedName>
</protein>
<gene>
    <name evidence="1" type="ORF">J3D65DRAFT_687717</name>
</gene>
<proteinExistence type="predicted"/>